<reference evidence="4" key="2">
    <citation type="submission" date="2017-05" db="EMBL/GenBank/DDBJ databases">
        <authorList>
            <person name="Munson-Mcgee J.H."/>
        </authorList>
    </citation>
    <scope>NUCLEOTIDE SEQUENCE</scope>
    <source>
        <strain evidence="4">SCGC AB-777_F03</strain>
    </source>
</reference>
<dbReference type="Proteomes" id="UP000245509">
    <property type="component" value="Unassembled WGS sequence"/>
</dbReference>
<dbReference type="SUPFAM" id="SSF48179">
    <property type="entry name" value="6-phosphogluconate dehydrogenase C-terminal domain-like"/>
    <property type="match status" value="1"/>
</dbReference>
<dbReference type="InterPro" id="IPR046825">
    <property type="entry name" value="PDH_C"/>
</dbReference>
<name>A0A2T9WL68_NANST</name>
<dbReference type="Gene3D" id="1.20.59.10">
    <property type="entry name" value="Chorismate mutase"/>
    <property type="match status" value="1"/>
</dbReference>
<dbReference type="Pfam" id="PF01817">
    <property type="entry name" value="CM_2"/>
    <property type="match status" value="1"/>
</dbReference>
<dbReference type="PANTHER" id="PTHR21363">
    <property type="entry name" value="PREPHENATE DEHYDROGENASE"/>
    <property type="match status" value="1"/>
</dbReference>
<dbReference type="GO" id="GO:0004665">
    <property type="term" value="F:prephenate dehydrogenase (NADP+) activity"/>
    <property type="evidence" value="ECO:0007669"/>
    <property type="project" value="InterPro"/>
</dbReference>
<reference evidence="4" key="4">
    <citation type="submission" date="2021-11" db="EMBL/GenBank/DDBJ databases">
        <authorList>
            <person name="Munson-Mcgee J."/>
            <person name="Field E."/>
            <person name="Bateson M."/>
            <person name="Rooney C."/>
            <person name="Stepanauskas R."/>
            <person name="Young M."/>
        </authorList>
    </citation>
    <scope>NUCLEOTIDE SEQUENCE</scope>
    <source>
        <strain evidence="4">SCGC AB-777_F03</strain>
    </source>
</reference>
<accession>A0A2T9WL68</accession>
<feature type="domain" description="Prephenate/arogenate dehydrogenase" evidence="3">
    <location>
        <begin position="91"/>
        <end position="362"/>
    </location>
</feature>
<comment type="caution">
    <text evidence="5">The sequence shown here is derived from an EMBL/GenBank/DDBJ whole genome shotgun (WGS) entry which is preliminary data.</text>
</comment>
<dbReference type="GO" id="GO:0070403">
    <property type="term" value="F:NAD+ binding"/>
    <property type="evidence" value="ECO:0007669"/>
    <property type="project" value="TreeGrafter"/>
</dbReference>
<sequence>MSLKELRDKIDEIDYQILYLISQRFLISRKIAEIKNMLGLPIKDETREAEVLKNWVENSKKLNVPEELARELVNSILYYSKKVQLTNSYPKRVTIVGYGGMGKALAKLLTSAGHNVVITGRNSDKAENVAKESGCVYMPQNEALKWGDYIILALPPEAIKGDYFFNLKTALRGKTVMDILSVKGDNFDFLERISIEESFRFVSTHPLFGPQSNPIGEDIVVIPSKTSEDISDVISFWKSAGLNVIISDPEKHDKAMAVVQVLSHFYLLALKESYNKLAKVLGVKKEIEVMKTVTFKDLMRIINRVSSQEDIVMEIQKNNPYAFIARKIAIETISELFKRLGKDIHHSQEDSRPVDTKRDSKE</sequence>
<dbReference type="NCBIfam" id="TIGR01791">
    <property type="entry name" value="CM_archaeal"/>
    <property type="match status" value="1"/>
</dbReference>
<dbReference type="GO" id="GO:0006571">
    <property type="term" value="P:tyrosine biosynthetic process"/>
    <property type="evidence" value="ECO:0007669"/>
    <property type="project" value="InterPro"/>
</dbReference>
<dbReference type="SMART" id="SM00830">
    <property type="entry name" value="CM_2"/>
    <property type="match status" value="1"/>
</dbReference>
<dbReference type="InterPro" id="IPR036291">
    <property type="entry name" value="NAD(P)-bd_dom_sf"/>
</dbReference>
<gene>
    <name evidence="4" type="ORF">DDW03_001855</name>
    <name evidence="5" type="ORF">DDW03_01870</name>
</gene>
<dbReference type="RefSeq" id="WP_228615364.1">
    <property type="nucleotide sequence ID" value="NZ_QEFP02000010.1"/>
</dbReference>
<dbReference type="Pfam" id="PF03807">
    <property type="entry name" value="F420_oxidored"/>
    <property type="match status" value="1"/>
</dbReference>
<dbReference type="InterPro" id="IPR010950">
    <property type="entry name" value="Chorismate_mutase_arc"/>
</dbReference>
<keyword evidence="4" id="KW-0413">Isomerase</keyword>
<dbReference type="PANTHER" id="PTHR21363:SF0">
    <property type="entry name" value="PREPHENATE DEHYDROGENASE [NADP(+)]"/>
    <property type="match status" value="1"/>
</dbReference>
<dbReference type="InterPro" id="IPR003099">
    <property type="entry name" value="Prephen_DH"/>
</dbReference>
<evidence type="ECO:0000259" key="3">
    <source>
        <dbReference type="PROSITE" id="PS51176"/>
    </source>
</evidence>
<dbReference type="EMBL" id="QEFP02000010">
    <property type="protein sequence ID" value="MCC5447141.1"/>
    <property type="molecule type" value="Genomic_DNA"/>
</dbReference>
<keyword evidence="1" id="KW-0560">Oxidoreductase</keyword>
<dbReference type="GO" id="GO:0004106">
    <property type="term" value="F:chorismate mutase activity"/>
    <property type="evidence" value="ECO:0007669"/>
    <property type="project" value="UniProtKB-EC"/>
</dbReference>
<dbReference type="InterPro" id="IPR028939">
    <property type="entry name" value="P5C_Rdtase_cat_N"/>
</dbReference>
<dbReference type="GO" id="GO:0046417">
    <property type="term" value="P:chorismate metabolic process"/>
    <property type="evidence" value="ECO:0007669"/>
    <property type="project" value="InterPro"/>
</dbReference>
<dbReference type="InterPro" id="IPR008927">
    <property type="entry name" value="6-PGluconate_DH-like_C_sf"/>
</dbReference>
<feature type="domain" description="Chorismate mutase" evidence="2">
    <location>
        <begin position="1"/>
        <end position="88"/>
    </location>
</feature>
<evidence type="ECO:0000313" key="5">
    <source>
        <dbReference type="EMBL" id="PVU68576.1"/>
    </source>
</evidence>
<dbReference type="AlphaFoldDB" id="A0A2T9WL68"/>
<dbReference type="SUPFAM" id="SSF48600">
    <property type="entry name" value="Chorismate mutase II"/>
    <property type="match status" value="1"/>
</dbReference>
<protein>
    <submittedName>
        <fullName evidence="5">Chorismate mutase</fullName>
        <ecNumber evidence="4">5.4.99.5</ecNumber>
    </submittedName>
</protein>
<reference evidence="5" key="3">
    <citation type="submission" date="2017-05" db="EMBL/GenBank/DDBJ databases">
        <authorList>
            <person name="Song R."/>
            <person name="Chenine A.L."/>
            <person name="Ruprecht R.M."/>
        </authorList>
    </citation>
    <scope>NUCLEOTIDE SEQUENCE</scope>
    <source>
        <strain evidence="5">SCGC AB-777_F03</strain>
    </source>
</reference>
<reference evidence="5" key="1">
    <citation type="journal article" date="2015" name="Appl. Environ. Microbiol.">
        <title>Nanoarchaeota, Their Sulfolobales Host, and Nanoarchaeota Virus Distribution across Yellowstone National Park Hot Springs.</title>
        <authorList>
            <person name="Munson-McGee J.H."/>
            <person name="Field E.K."/>
            <person name="Bateson M."/>
            <person name="Rooney C."/>
            <person name="Stepanauskas R."/>
            <person name="Young M.J."/>
        </authorList>
    </citation>
    <scope>NUCLEOTIDE SEQUENCE [LARGE SCALE GENOMIC DNA]</scope>
    <source>
        <strain evidence="5">SCGC AB-777_F03</strain>
    </source>
</reference>
<dbReference type="SUPFAM" id="SSF51735">
    <property type="entry name" value="NAD(P)-binding Rossmann-fold domains"/>
    <property type="match status" value="1"/>
</dbReference>
<dbReference type="InterPro" id="IPR036263">
    <property type="entry name" value="Chorismate_II_sf"/>
</dbReference>
<proteinExistence type="predicted"/>
<dbReference type="Gene3D" id="3.40.50.720">
    <property type="entry name" value="NAD(P)-binding Rossmann-like Domain"/>
    <property type="match status" value="1"/>
</dbReference>
<dbReference type="Pfam" id="PF20463">
    <property type="entry name" value="PDH_C"/>
    <property type="match status" value="1"/>
</dbReference>
<dbReference type="PROSITE" id="PS51176">
    <property type="entry name" value="PDH_ADH"/>
    <property type="match status" value="1"/>
</dbReference>
<evidence type="ECO:0000256" key="1">
    <source>
        <dbReference type="ARBA" id="ARBA00023002"/>
    </source>
</evidence>
<dbReference type="GO" id="GO:0008977">
    <property type="term" value="F:prephenate dehydrogenase (NAD+) activity"/>
    <property type="evidence" value="ECO:0007669"/>
    <property type="project" value="InterPro"/>
</dbReference>
<dbReference type="InterPro" id="IPR050812">
    <property type="entry name" value="Preph/Arog_dehydrog"/>
</dbReference>
<organism evidence="5">
    <name type="scientific">Nanobsidianus stetteri</name>
    <dbReference type="NCBI Taxonomy" id="1294122"/>
    <lineage>
        <taxon>Archaea</taxon>
        <taxon>Nanobdellota</taxon>
        <taxon>Candidatus Nanoarchaeia</taxon>
        <taxon>Nanoarchaeales</taxon>
        <taxon>Nanopusillaceae</taxon>
        <taxon>Candidatus Nanobsidianus</taxon>
    </lineage>
</organism>
<evidence type="ECO:0000259" key="2">
    <source>
        <dbReference type="PROSITE" id="PS51168"/>
    </source>
</evidence>
<dbReference type="InterPro" id="IPR036979">
    <property type="entry name" value="CM_dom_sf"/>
</dbReference>
<dbReference type="EC" id="5.4.99.5" evidence="4"/>
<dbReference type="EMBL" id="QEFP01000007">
    <property type="protein sequence ID" value="PVU68576.1"/>
    <property type="molecule type" value="Genomic_DNA"/>
</dbReference>
<dbReference type="Gene3D" id="1.10.3660.10">
    <property type="entry name" value="6-phosphogluconate dehydrogenase C-terminal like domain"/>
    <property type="match status" value="1"/>
</dbReference>
<dbReference type="InterPro" id="IPR002701">
    <property type="entry name" value="CM_II_prokaryot"/>
</dbReference>
<evidence type="ECO:0000313" key="4">
    <source>
        <dbReference type="EMBL" id="MCC5447141.1"/>
    </source>
</evidence>
<dbReference type="PROSITE" id="PS51168">
    <property type="entry name" value="CHORISMATE_MUT_2"/>
    <property type="match status" value="1"/>
</dbReference>